<accession>A0A085Z7E6</accession>
<dbReference type="AlphaFoldDB" id="A0A085Z7E6"/>
<dbReference type="GO" id="GO:0016757">
    <property type="term" value="F:glycosyltransferase activity"/>
    <property type="evidence" value="ECO:0007669"/>
    <property type="project" value="InterPro"/>
</dbReference>
<name>A0A085Z7E6_9FLAO</name>
<dbReference type="Proteomes" id="UP000028713">
    <property type="component" value="Unassembled WGS sequence"/>
</dbReference>
<evidence type="ECO:0000259" key="1">
    <source>
        <dbReference type="Pfam" id="PF00534"/>
    </source>
</evidence>
<feature type="domain" description="Glycosyl transferase family 1" evidence="1">
    <location>
        <begin position="211"/>
        <end position="379"/>
    </location>
</feature>
<dbReference type="CDD" id="cd03794">
    <property type="entry name" value="GT4_WbuB-like"/>
    <property type="match status" value="1"/>
</dbReference>
<reference evidence="2 3" key="1">
    <citation type="submission" date="2014-07" db="EMBL/GenBank/DDBJ databases">
        <title>Genome of Chryseobacterium formosense LMG 24722.</title>
        <authorList>
            <person name="Pipes S.E."/>
            <person name="Stropko S.J."/>
            <person name="Newman J.D."/>
        </authorList>
    </citation>
    <scope>NUCLEOTIDE SEQUENCE [LARGE SCALE GENOMIC DNA]</scope>
    <source>
        <strain evidence="2 3">LMG 24722</strain>
    </source>
</reference>
<proteinExistence type="predicted"/>
<dbReference type="SUPFAM" id="SSF53756">
    <property type="entry name" value="UDP-Glycosyltransferase/glycogen phosphorylase"/>
    <property type="match status" value="1"/>
</dbReference>
<dbReference type="EMBL" id="JPRP01000001">
    <property type="protein sequence ID" value="KFF00360.1"/>
    <property type="molecule type" value="Genomic_DNA"/>
</dbReference>
<gene>
    <name evidence="2" type="ORF">IX39_06805</name>
</gene>
<dbReference type="InterPro" id="IPR001296">
    <property type="entry name" value="Glyco_trans_1"/>
</dbReference>
<dbReference type="Gene3D" id="3.40.50.2000">
    <property type="entry name" value="Glycogen Phosphorylase B"/>
    <property type="match status" value="2"/>
</dbReference>
<dbReference type="eggNOG" id="COG0438">
    <property type="taxonomic scope" value="Bacteria"/>
</dbReference>
<evidence type="ECO:0000313" key="3">
    <source>
        <dbReference type="Proteomes" id="UP000028713"/>
    </source>
</evidence>
<evidence type="ECO:0000313" key="2">
    <source>
        <dbReference type="EMBL" id="KFF00360.1"/>
    </source>
</evidence>
<protein>
    <submittedName>
        <fullName evidence="2">Glycosyl transferase</fullName>
    </submittedName>
</protein>
<sequence length="397" mass="45846">MNILFLTLARIDDVSQKTIYNDLLRKFKNEGHHVFVITPTERRYKESSVVSIQNGINILKIKTYNIQKTNIVEKGIGTLSIQKQYLQGLKKYFNNVSFDLVLYSTPPITFTKVIKYVKKRDNARTYLLLKDIFPQNAVDIGILKKNGLLYKYFRNLEKELYNISDTIGCMSPANADFVIKHNSFLDQSKIEQNPNTIFTNQEITVSKSKNIVREKYNIAPDIVTFVYGGNLGKPQGIDFLIKVLSANVMRKDIFFFIVGSGTEYEKINQWFKNYHPKNAKLISNLPKAEYQDLLQSCDVGLVFLDNRFTIPNFPSRILDYMQLGMPIIAATDKNTDLGKIMVENGFGLWCESKNVEDFNNLIDLVKDENQRENMGKKGHQYLIENYDVQVSYDKIIK</sequence>
<dbReference type="PANTHER" id="PTHR45947">
    <property type="entry name" value="SULFOQUINOVOSYL TRANSFERASE SQD2"/>
    <property type="match status" value="1"/>
</dbReference>
<keyword evidence="3" id="KW-1185">Reference proteome</keyword>
<organism evidence="2 3">
    <name type="scientific">Chryseobacterium formosense</name>
    <dbReference type="NCBI Taxonomy" id="236814"/>
    <lineage>
        <taxon>Bacteria</taxon>
        <taxon>Pseudomonadati</taxon>
        <taxon>Bacteroidota</taxon>
        <taxon>Flavobacteriia</taxon>
        <taxon>Flavobacteriales</taxon>
        <taxon>Weeksellaceae</taxon>
        <taxon>Chryseobacterium group</taxon>
        <taxon>Chryseobacterium</taxon>
    </lineage>
</organism>
<dbReference type="Pfam" id="PF00534">
    <property type="entry name" value="Glycos_transf_1"/>
    <property type="match status" value="1"/>
</dbReference>
<comment type="caution">
    <text evidence="2">The sequence shown here is derived from an EMBL/GenBank/DDBJ whole genome shotgun (WGS) entry which is preliminary data.</text>
</comment>
<dbReference type="RefSeq" id="WP_034674520.1">
    <property type="nucleotide sequence ID" value="NZ_FPAP01000001.1"/>
</dbReference>
<dbReference type="STRING" id="236814.IX39_06805"/>
<dbReference type="OrthoDB" id="9811902at2"/>
<dbReference type="PANTHER" id="PTHR45947:SF3">
    <property type="entry name" value="SULFOQUINOVOSYL TRANSFERASE SQD2"/>
    <property type="match status" value="1"/>
</dbReference>
<keyword evidence="2" id="KW-0808">Transferase</keyword>
<dbReference type="InterPro" id="IPR050194">
    <property type="entry name" value="Glycosyltransferase_grp1"/>
</dbReference>